<accession>A0ACC2JEW9</accession>
<organism evidence="1 2">
    <name type="scientific">Lasiodiplodia mahajangana</name>
    <dbReference type="NCBI Taxonomy" id="1108764"/>
    <lineage>
        <taxon>Eukaryota</taxon>
        <taxon>Fungi</taxon>
        <taxon>Dikarya</taxon>
        <taxon>Ascomycota</taxon>
        <taxon>Pezizomycotina</taxon>
        <taxon>Dothideomycetes</taxon>
        <taxon>Dothideomycetes incertae sedis</taxon>
        <taxon>Botryosphaeriales</taxon>
        <taxon>Botryosphaeriaceae</taxon>
        <taxon>Lasiodiplodia</taxon>
    </lineage>
</organism>
<sequence length="134" mass="14831">MFHKSTYAHFINLPFASNLQGQLTPPYPKPPSTVIMSSSNSKSVPIPIEIEDKSIDLVKLAGGTKSSKTPSKTSSREGAVPLKVPETPQMPLIFPHGFTTPEEEASWEHELEYGFGSIWSAYECMYLQRQSSAK</sequence>
<gene>
    <name evidence="1" type="ORF">O1611_g7656</name>
</gene>
<comment type="caution">
    <text evidence="1">The sequence shown here is derived from an EMBL/GenBank/DDBJ whole genome shotgun (WGS) entry which is preliminary data.</text>
</comment>
<protein>
    <submittedName>
        <fullName evidence="1">Uncharacterized protein</fullName>
    </submittedName>
</protein>
<dbReference type="EMBL" id="JAPUUL010002087">
    <property type="protein sequence ID" value="KAJ8125981.1"/>
    <property type="molecule type" value="Genomic_DNA"/>
</dbReference>
<evidence type="ECO:0000313" key="2">
    <source>
        <dbReference type="Proteomes" id="UP001153332"/>
    </source>
</evidence>
<keyword evidence="2" id="KW-1185">Reference proteome</keyword>
<dbReference type="Proteomes" id="UP001153332">
    <property type="component" value="Unassembled WGS sequence"/>
</dbReference>
<reference evidence="1" key="1">
    <citation type="submission" date="2022-12" db="EMBL/GenBank/DDBJ databases">
        <title>Genome Sequence of Lasiodiplodia mahajangana.</title>
        <authorList>
            <person name="Buettner E."/>
        </authorList>
    </citation>
    <scope>NUCLEOTIDE SEQUENCE</scope>
    <source>
        <strain evidence="1">VT137</strain>
    </source>
</reference>
<proteinExistence type="predicted"/>
<name>A0ACC2JEW9_9PEZI</name>
<evidence type="ECO:0000313" key="1">
    <source>
        <dbReference type="EMBL" id="KAJ8125981.1"/>
    </source>
</evidence>